<comment type="caution">
    <text evidence="1">The sequence shown here is derived from an EMBL/GenBank/DDBJ whole genome shotgun (WGS) entry which is preliminary data.</text>
</comment>
<keyword evidence="2" id="KW-1185">Reference proteome</keyword>
<evidence type="ECO:0000313" key="2">
    <source>
        <dbReference type="Proteomes" id="UP000003730"/>
    </source>
</evidence>
<dbReference type="eggNOG" id="ENOG50304SU">
    <property type="taxonomic scope" value="Bacteria"/>
</dbReference>
<evidence type="ECO:0000313" key="1">
    <source>
        <dbReference type="EMBL" id="EGV44209.1"/>
    </source>
</evidence>
<accession>G2EBT9</accession>
<dbReference type="OrthoDB" id="1144234at2"/>
<dbReference type="AlphaFoldDB" id="G2EBT9"/>
<name>G2EBT9_9FLAO</name>
<gene>
    <name evidence="1" type="ORF">BZARG_968</name>
</gene>
<dbReference type="EMBL" id="AFXZ01000012">
    <property type="protein sequence ID" value="EGV44209.1"/>
    <property type="molecule type" value="Genomic_DNA"/>
</dbReference>
<dbReference type="STRING" id="1046627.BZARG_968"/>
<sequence length="147" mass="17154">MKTTFRFDQAIKKLYMAFHNNTLNPENCKQCAVGNIVNNKDFWMHLTDNHGATKLNYLGLLHQNLGRRFFGYTPIELLQIESAFLEGCGYSFTIQNRLHKPDHINHEVLFKGLCYVVSLLCRLDAVNDVLDYSFLFDFEKPLLDFQN</sequence>
<reference evidence="1 2" key="1">
    <citation type="journal article" date="2008" name="Int. J. Syst. Evol. Microbiol.">
        <title>Bizionia argentinensis sp. nov., isolated from surface marine water in Antarctica.</title>
        <authorList>
            <person name="Bercovich A."/>
            <person name="Vazquez S.C."/>
            <person name="Yankilevich P."/>
            <person name="Coria S.H."/>
            <person name="Foti M."/>
            <person name="Hernandez E."/>
            <person name="Vidal A."/>
            <person name="Ruberto L."/>
            <person name="Melo C."/>
            <person name="Marenssi S."/>
            <person name="Criscuolo M."/>
            <person name="Memoli M."/>
            <person name="Arguelles M."/>
            <person name="Mac Cormack W.P."/>
        </authorList>
    </citation>
    <scope>NUCLEOTIDE SEQUENCE [LARGE SCALE GENOMIC DNA]</scope>
    <source>
        <strain evidence="1 2">JUB59</strain>
    </source>
</reference>
<protein>
    <submittedName>
        <fullName evidence="1">Na(+)-translocating NADH-quinone reductase subunit F</fullName>
    </submittedName>
</protein>
<dbReference type="Proteomes" id="UP000003730">
    <property type="component" value="Unassembled WGS sequence"/>
</dbReference>
<organism evidence="1 2">
    <name type="scientific">Bizionia argentinensis JUB59</name>
    <dbReference type="NCBI Taxonomy" id="1046627"/>
    <lineage>
        <taxon>Bacteria</taxon>
        <taxon>Pseudomonadati</taxon>
        <taxon>Bacteroidota</taxon>
        <taxon>Flavobacteriia</taxon>
        <taxon>Flavobacteriales</taxon>
        <taxon>Flavobacteriaceae</taxon>
        <taxon>Bizionia</taxon>
    </lineage>
</organism>
<proteinExistence type="predicted"/>
<dbReference type="RefSeq" id="WP_008636021.1">
    <property type="nucleotide sequence ID" value="NZ_AFXZ01000012.1"/>
</dbReference>